<dbReference type="Pfam" id="PF02583">
    <property type="entry name" value="Trns_repr_metal"/>
    <property type="match status" value="1"/>
</dbReference>
<evidence type="ECO:0008006" key="2">
    <source>
        <dbReference type="Google" id="ProtNLM"/>
    </source>
</evidence>
<dbReference type="EMBL" id="LAZR01001963">
    <property type="protein sequence ID" value="KKN36471.1"/>
    <property type="molecule type" value="Genomic_DNA"/>
</dbReference>
<dbReference type="CDD" id="cd10148">
    <property type="entry name" value="CsoR-like_DUF156"/>
    <property type="match status" value="1"/>
</dbReference>
<accession>A0A0F9SHM6</accession>
<dbReference type="InterPro" id="IPR003735">
    <property type="entry name" value="Metal_Tscrpt_repr"/>
</dbReference>
<organism evidence="1">
    <name type="scientific">marine sediment metagenome</name>
    <dbReference type="NCBI Taxonomy" id="412755"/>
    <lineage>
        <taxon>unclassified sequences</taxon>
        <taxon>metagenomes</taxon>
        <taxon>ecological metagenomes</taxon>
    </lineage>
</organism>
<dbReference type="Gene3D" id="1.20.58.1000">
    <property type="entry name" value="Metal-sensitive repressor, helix protomer"/>
    <property type="match status" value="1"/>
</dbReference>
<dbReference type="PANTHER" id="PTHR33677">
    <property type="entry name" value="TRANSCRIPTIONAL REPRESSOR FRMR-RELATED"/>
    <property type="match status" value="1"/>
</dbReference>
<gene>
    <name evidence="1" type="ORF">LCGC14_0773270</name>
</gene>
<reference evidence="1" key="1">
    <citation type="journal article" date="2015" name="Nature">
        <title>Complex archaea that bridge the gap between prokaryotes and eukaryotes.</title>
        <authorList>
            <person name="Spang A."/>
            <person name="Saw J.H."/>
            <person name="Jorgensen S.L."/>
            <person name="Zaremba-Niedzwiedzka K."/>
            <person name="Martijn J."/>
            <person name="Lind A.E."/>
            <person name="van Eijk R."/>
            <person name="Schleper C."/>
            <person name="Guy L."/>
            <person name="Ettema T.J."/>
        </authorList>
    </citation>
    <scope>NUCLEOTIDE SEQUENCE</scope>
</reference>
<name>A0A0F9SHM6_9ZZZZ</name>
<dbReference type="GO" id="GO:0003677">
    <property type="term" value="F:DNA binding"/>
    <property type="evidence" value="ECO:0007669"/>
    <property type="project" value="InterPro"/>
</dbReference>
<dbReference type="InterPro" id="IPR038390">
    <property type="entry name" value="Metal_Tscrpt_repr_sf"/>
</dbReference>
<dbReference type="GO" id="GO:0046872">
    <property type="term" value="F:metal ion binding"/>
    <property type="evidence" value="ECO:0007669"/>
    <property type="project" value="InterPro"/>
</dbReference>
<comment type="caution">
    <text evidence="1">The sequence shown here is derived from an EMBL/GenBank/DDBJ whole genome shotgun (WGS) entry which is preliminary data.</text>
</comment>
<dbReference type="GO" id="GO:0006355">
    <property type="term" value="P:regulation of DNA-templated transcription"/>
    <property type="evidence" value="ECO:0007669"/>
    <property type="project" value="InterPro"/>
</dbReference>
<dbReference type="PANTHER" id="PTHR33677:SF3">
    <property type="entry name" value="COPPER-SENSING TRANSCRIPTIONAL REPRESSOR RICR"/>
    <property type="match status" value="1"/>
</dbReference>
<dbReference type="AlphaFoldDB" id="A0A0F9SHM6"/>
<proteinExistence type="predicted"/>
<sequence>MVAPYQSEKQNLIKRLRRLEGQVRGVQKMIEEDKYCIDILTQITSVSAASKQVGMIVLENHVNGCIKDAISKKKGDAKINEMMEAVNRFIKS</sequence>
<protein>
    <recommendedName>
        <fullName evidence="2">Transcriptional regulator</fullName>
    </recommendedName>
</protein>
<evidence type="ECO:0000313" key="1">
    <source>
        <dbReference type="EMBL" id="KKN36471.1"/>
    </source>
</evidence>